<accession>A0A3S0R5P1</accession>
<dbReference type="GO" id="GO:0003677">
    <property type="term" value="F:DNA binding"/>
    <property type="evidence" value="ECO:0007669"/>
    <property type="project" value="InterPro"/>
</dbReference>
<gene>
    <name evidence="2" type="ORF">EK386_12990</name>
</gene>
<dbReference type="Pfam" id="PF13443">
    <property type="entry name" value="HTH_26"/>
    <property type="match status" value="1"/>
</dbReference>
<evidence type="ECO:0000313" key="2">
    <source>
        <dbReference type="EMBL" id="RUL51141.1"/>
    </source>
</evidence>
<proteinExistence type="predicted"/>
<keyword evidence="3" id="KW-1185">Reference proteome</keyword>
<protein>
    <submittedName>
        <fullName evidence="2">Helix-turn-helix domain-containing protein</fullName>
    </submittedName>
</protein>
<evidence type="ECO:0000259" key="1">
    <source>
        <dbReference type="PROSITE" id="PS50943"/>
    </source>
</evidence>
<dbReference type="EMBL" id="RYYR01000017">
    <property type="protein sequence ID" value="RUL51141.1"/>
    <property type="molecule type" value="Genomic_DNA"/>
</dbReference>
<reference evidence="2 3" key="1">
    <citation type="submission" date="2018-12" db="EMBL/GenBank/DDBJ databases">
        <title>Lysinibacillus antri sp. nov., isolated from a cave soil.</title>
        <authorList>
            <person name="Narsing Rao M.P."/>
            <person name="Zhang H."/>
            <person name="Dong Z.-Y."/>
            <person name="Niu X.-K."/>
            <person name="Zhang K."/>
            <person name="Fang B.-Z."/>
            <person name="Kang Y.-Q."/>
            <person name="Xiao M."/>
            <person name="Li W.-J."/>
        </authorList>
    </citation>
    <scope>NUCLEOTIDE SEQUENCE [LARGE SCALE GENOMIC DNA]</scope>
    <source>
        <strain evidence="2 3">SYSU K30002</strain>
    </source>
</reference>
<comment type="caution">
    <text evidence="2">The sequence shown here is derived from an EMBL/GenBank/DDBJ whole genome shotgun (WGS) entry which is preliminary data.</text>
</comment>
<feature type="domain" description="HTH cro/C1-type" evidence="1">
    <location>
        <begin position="3"/>
        <end position="48"/>
    </location>
</feature>
<evidence type="ECO:0000313" key="3">
    <source>
        <dbReference type="Proteomes" id="UP000287910"/>
    </source>
</evidence>
<dbReference type="Gene3D" id="1.10.260.40">
    <property type="entry name" value="lambda repressor-like DNA-binding domains"/>
    <property type="match status" value="1"/>
</dbReference>
<dbReference type="InterPro" id="IPR010982">
    <property type="entry name" value="Lambda_DNA-bd_dom_sf"/>
</dbReference>
<dbReference type="InterPro" id="IPR001387">
    <property type="entry name" value="Cro/C1-type_HTH"/>
</dbReference>
<dbReference type="Proteomes" id="UP000287910">
    <property type="component" value="Unassembled WGS sequence"/>
</dbReference>
<name>A0A3S0R5P1_9BACI</name>
<dbReference type="AlphaFoldDB" id="A0A3S0R5P1"/>
<dbReference type="PROSITE" id="PS50943">
    <property type="entry name" value="HTH_CROC1"/>
    <property type="match status" value="1"/>
</dbReference>
<dbReference type="SUPFAM" id="SSF47413">
    <property type="entry name" value="lambda repressor-like DNA-binding domains"/>
    <property type="match status" value="1"/>
</dbReference>
<sequence>MEQKELAALTGLSNRTISELATNKTERIPKTAICKIAEVLEINDIREILDFKTLSE</sequence>
<organism evidence="2 3">
    <name type="scientific">Lysinibacillus antri</name>
    <dbReference type="NCBI Taxonomy" id="2498145"/>
    <lineage>
        <taxon>Bacteria</taxon>
        <taxon>Bacillati</taxon>
        <taxon>Bacillota</taxon>
        <taxon>Bacilli</taxon>
        <taxon>Bacillales</taxon>
        <taxon>Bacillaceae</taxon>
        <taxon>Lysinibacillus</taxon>
    </lineage>
</organism>